<gene>
    <name evidence="3" type="ORF">LCGC14_1724250</name>
</gene>
<evidence type="ECO:0000259" key="2">
    <source>
        <dbReference type="Pfam" id="PF13592"/>
    </source>
</evidence>
<evidence type="ECO:0000313" key="3">
    <source>
        <dbReference type="EMBL" id="KKM08453.1"/>
    </source>
</evidence>
<dbReference type="Pfam" id="PF13518">
    <property type="entry name" value="HTH_28"/>
    <property type="match status" value="1"/>
</dbReference>
<organism evidence="3">
    <name type="scientific">marine sediment metagenome</name>
    <dbReference type="NCBI Taxonomy" id="412755"/>
    <lineage>
        <taxon>unclassified sequences</taxon>
        <taxon>metagenomes</taxon>
        <taxon>ecological metagenomes</taxon>
    </lineage>
</organism>
<comment type="caution">
    <text evidence="3">The sequence shown here is derived from an EMBL/GenBank/DDBJ whole genome shotgun (WGS) entry which is preliminary data.</text>
</comment>
<reference evidence="3" key="1">
    <citation type="journal article" date="2015" name="Nature">
        <title>Complex archaea that bridge the gap between prokaryotes and eukaryotes.</title>
        <authorList>
            <person name="Spang A."/>
            <person name="Saw J.H."/>
            <person name="Jorgensen S.L."/>
            <person name="Zaremba-Niedzwiedzka K."/>
            <person name="Martijn J."/>
            <person name="Lind A.E."/>
            <person name="van Eijk R."/>
            <person name="Schleper C."/>
            <person name="Guy L."/>
            <person name="Ettema T.J."/>
        </authorList>
    </citation>
    <scope>NUCLEOTIDE SEQUENCE</scope>
</reference>
<dbReference type="InterPro" id="IPR055247">
    <property type="entry name" value="InsJ-like_HTH"/>
</dbReference>
<sequence>MHQGRKCQFLKQLQKYDFKHLIKLEKSSKIKLCLLAIEQVQKGKSICDIAKIFNVHFNSVRTWIERFIKEGIIGLKRKKGQGRKRKLTEDEAFKKSVLEMQKDKSGGVIRGIDILKMMEEKFGVKCCLSSTYVYLKRARLVWITGRSKHPNTDLKAQASFKKTSKNS</sequence>
<dbReference type="AlphaFoldDB" id="A0A0F9HZA8"/>
<dbReference type="SUPFAM" id="SSF46689">
    <property type="entry name" value="Homeodomain-like"/>
    <property type="match status" value="1"/>
</dbReference>
<dbReference type="InterPro" id="IPR009057">
    <property type="entry name" value="Homeodomain-like_sf"/>
</dbReference>
<evidence type="ECO:0000259" key="1">
    <source>
        <dbReference type="Pfam" id="PF13518"/>
    </source>
</evidence>
<dbReference type="Pfam" id="PF13592">
    <property type="entry name" value="HTH_33"/>
    <property type="match status" value="1"/>
</dbReference>
<name>A0A0F9HZA8_9ZZZZ</name>
<protein>
    <submittedName>
        <fullName evidence="3">Uncharacterized protein</fullName>
    </submittedName>
</protein>
<proteinExistence type="predicted"/>
<dbReference type="InterPro" id="IPR025959">
    <property type="entry name" value="Winged_HTH_dom"/>
</dbReference>
<feature type="domain" description="Insertion element IS150 protein InsJ-like helix-turn-helix" evidence="1">
    <location>
        <begin position="36"/>
        <end position="83"/>
    </location>
</feature>
<dbReference type="EMBL" id="LAZR01015561">
    <property type="protein sequence ID" value="KKM08453.1"/>
    <property type="molecule type" value="Genomic_DNA"/>
</dbReference>
<accession>A0A0F9HZA8</accession>
<feature type="domain" description="Winged helix-turn helix" evidence="2">
    <location>
        <begin position="112"/>
        <end position="164"/>
    </location>
</feature>